<accession>A0A841TGC4</accession>
<organism evidence="2 3">
    <name type="scientific">Cohnella lubricantis</name>
    <dbReference type="NCBI Taxonomy" id="2163172"/>
    <lineage>
        <taxon>Bacteria</taxon>
        <taxon>Bacillati</taxon>
        <taxon>Bacillota</taxon>
        <taxon>Bacilli</taxon>
        <taxon>Bacillales</taxon>
        <taxon>Paenibacillaceae</taxon>
        <taxon>Cohnella</taxon>
    </lineage>
</organism>
<dbReference type="AlphaFoldDB" id="A0A841TGC4"/>
<comment type="caution">
    <text evidence="2">The sequence shown here is derived from an EMBL/GenBank/DDBJ whole genome shotgun (WGS) entry which is preliminary data.</text>
</comment>
<reference evidence="2 3" key="1">
    <citation type="submission" date="2020-08" db="EMBL/GenBank/DDBJ databases">
        <title>Cohnella phylogeny.</title>
        <authorList>
            <person name="Dunlap C."/>
        </authorList>
    </citation>
    <scope>NUCLEOTIDE SEQUENCE [LARGE SCALE GENOMIC DNA]</scope>
    <source>
        <strain evidence="2 3">DSM 103658</strain>
    </source>
</reference>
<evidence type="ECO:0000313" key="3">
    <source>
        <dbReference type="Proteomes" id="UP000574133"/>
    </source>
</evidence>
<dbReference type="Gene3D" id="1.10.10.60">
    <property type="entry name" value="Homeodomain-like"/>
    <property type="match status" value="1"/>
</dbReference>
<sequence length="125" mass="14078">MSWPASKYSHITPDKLRELRSSGKTIDEIAQHFNAPQGTIGWMLRKYGIVEGLGKGKYKRKPKAMHSTPTGREPGTEPMRVEITPEQEATIRALYRKVPRREIAKQLGIGKVLLNQMILQLGVGK</sequence>
<gene>
    <name evidence="2" type="ORF">H4Q31_09255</name>
</gene>
<dbReference type="EMBL" id="JACJVN010000033">
    <property type="protein sequence ID" value="MBB6677511.1"/>
    <property type="molecule type" value="Genomic_DNA"/>
</dbReference>
<name>A0A841TGC4_9BACL</name>
<evidence type="ECO:0008006" key="4">
    <source>
        <dbReference type="Google" id="ProtNLM"/>
    </source>
</evidence>
<evidence type="ECO:0000256" key="1">
    <source>
        <dbReference type="SAM" id="MobiDB-lite"/>
    </source>
</evidence>
<dbReference type="Proteomes" id="UP000574133">
    <property type="component" value="Unassembled WGS sequence"/>
</dbReference>
<feature type="region of interest" description="Disordered" evidence="1">
    <location>
        <begin position="58"/>
        <end position="79"/>
    </location>
</feature>
<evidence type="ECO:0000313" key="2">
    <source>
        <dbReference type="EMBL" id="MBB6677511.1"/>
    </source>
</evidence>
<protein>
    <recommendedName>
        <fullName evidence="4">Helix-turn-helix domain-containing protein</fullName>
    </recommendedName>
</protein>
<dbReference type="RefSeq" id="WP_185178789.1">
    <property type="nucleotide sequence ID" value="NZ_CBCSEP010000005.1"/>
</dbReference>
<proteinExistence type="predicted"/>
<keyword evidence="3" id="KW-1185">Reference proteome</keyword>